<feature type="region of interest" description="Disordered" evidence="1">
    <location>
        <begin position="1"/>
        <end position="20"/>
    </location>
</feature>
<dbReference type="AlphaFoldDB" id="A0A165PU85"/>
<accession>A0A165PU85</accession>
<evidence type="ECO:0000256" key="1">
    <source>
        <dbReference type="SAM" id="MobiDB-lite"/>
    </source>
</evidence>
<sequence length="179" mass="19077">MMMLGDAAHGSRARAPCPASVHSPASIFAAVSPTRSHRQAGGSRRGEGRGRCDARVCSERHSARDHSSQSVACIRRPPPSSNLVRHPRFLQHHPPQAAPTARSPGHHIRRAPGPSVAVTVAVTVGRPHPDKNLLWHCVRVAAGLQCLFHDGPGRAGPGARRRRAPARSASCQPGQTRSD</sequence>
<dbReference type="EMBL" id="KV429065">
    <property type="protein sequence ID" value="KZT68627.1"/>
    <property type="molecule type" value="Genomic_DNA"/>
</dbReference>
<proteinExistence type="predicted"/>
<evidence type="ECO:0000313" key="3">
    <source>
        <dbReference type="Proteomes" id="UP000076727"/>
    </source>
</evidence>
<feature type="region of interest" description="Disordered" evidence="1">
    <location>
        <begin position="28"/>
        <end position="51"/>
    </location>
</feature>
<dbReference type="Proteomes" id="UP000076727">
    <property type="component" value="Unassembled WGS sequence"/>
</dbReference>
<feature type="region of interest" description="Disordered" evidence="1">
    <location>
        <begin position="153"/>
        <end position="179"/>
    </location>
</feature>
<organism evidence="2 3">
    <name type="scientific">Daedalea quercina L-15889</name>
    <dbReference type="NCBI Taxonomy" id="1314783"/>
    <lineage>
        <taxon>Eukaryota</taxon>
        <taxon>Fungi</taxon>
        <taxon>Dikarya</taxon>
        <taxon>Basidiomycota</taxon>
        <taxon>Agaricomycotina</taxon>
        <taxon>Agaricomycetes</taxon>
        <taxon>Polyporales</taxon>
        <taxon>Fomitopsis</taxon>
    </lineage>
</organism>
<evidence type="ECO:0000313" key="2">
    <source>
        <dbReference type="EMBL" id="KZT68627.1"/>
    </source>
</evidence>
<name>A0A165PU85_9APHY</name>
<reference evidence="2 3" key="1">
    <citation type="journal article" date="2016" name="Mol. Biol. Evol.">
        <title>Comparative Genomics of Early-Diverging Mushroom-Forming Fungi Provides Insights into the Origins of Lignocellulose Decay Capabilities.</title>
        <authorList>
            <person name="Nagy L.G."/>
            <person name="Riley R."/>
            <person name="Tritt A."/>
            <person name="Adam C."/>
            <person name="Daum C."/>
            <person name="Floudas D."/>
            <person name="Sun H."/>
            <person name="Yadav J.S."/>
            <person name="Pangilinan J."/>
            <person name="Larsson K.H."/>
            <person name="Matsuura K."/>
            <person name="Barry K."/>
            <person name="Labutti K."/>
            <person name="Kuo R."/>
            <person name="Ohm R.A."/>
            <person name="Bhattacharya S.S."/>
            <person name="Shirouzu T."/>
            <person name="Yoshinaga Y."/>
            <person name="Martin F.M."/>
            <person name="Grigoriev I.V."/>
            <person name="Hibbett D.S."/>
        </authorList>
    </citation>
    <scope>NUCLEOTIDE SEQUENCE [LARGE SCALE GENOMIC DNA]</scope>
    <source>
        <strain evidence="2 3">L-15889</strain>
    </source>
</reference>
<protein>
    <submittedName>
        <fullName evidence="2">Uncharacterized protein</fullName>
    </submittedName>
</protein>
<feature type="compositionally biased region" description="Polar residues" evidence="1">
    <location>
        <begin position="169"/>
        <end position="179"/>
    </location>
</feature>
<gene>
    <name evidence="2" type="ORF">DAEQUDRAFT_324910</name>
</gene>
<keyword evidence="3" id="KW-1185">Reference proteome</keyword>